<reference evidence="2" key="1">
    <citation type="submission" date="2022-11" db="UniProtKB">
        <authorList>
            <consortium name="WormBaseParasite"/>
        </authorList>
    </citation>
    <scope>IDENTIFICATION</scope>
</reference>
<accession>A0A915IF99</accession>
<name>A0A915IF99_ROMCU</name>
<dbReference type="AlphaFoldDB" id="A0A915IF99"/>
<dbReference type="WBParaSite" id="nRc.2.0.1.t12473-RA">
    <property type="protein sequence ID" value="nRc.2.0.1.t12473-RA"/>
    <property type="gene ID" value="nRc.2.0.1.g12473"/>
</dbReference>
<keyword evidence="1" id="KW-1185">Reference proteome</keyword>
<dbReference type="Proteomes" id="UP000887565">
    <property type="component" value="Unplaced"/>
</dbReference>
<sequence length="79" mass="9362">MLLNKLLDKQNEEMEIMIDRQQRAVYLDGSDIINFQLDQKVECLRNRALNHLGHYISNLDFEPQFLSLIGEYNVGIYFI</sequence>
<evidence type="ECO:0000313" key="1">
    <source>
        <dbReference type="Proteomes" id="UP000887565"/>
    </source>
</evidence>
<organism evidence="1 2">
    <name type="scientific">Romanomermis culicivorax</name>
    <name type="common">Nematode worm</name>
    <dbReference type="NCBI Taxonomy" id="13658"/>
    <lineage>
        <taxon>Eukaryota</taxon>
        <taxon>Metazoa</taxon>
        <taxon>Ecdysozoa</taxon>
        <taxon>Nematoda</taxon>
        <taxon>Enoplea</taxon>
        <taxon>Dorylaimia</taxon>
        <taxon>Mermithida</taxon>
        <taxon>Mermithoidea</taxon>
        <taxon>Mermithidae</taxon>
        <taxon>Romanomermis</taxon>
    </lineage>
</organism>
<evidence type="ECO:0000313" key="2">
    <source>
        <dbReference type="WBParaSite" id="nRc.2.0.1.t12473-RA"/>
    </source>
</evidence>
<proteinExistence type="predicted"/>
<protein>
    <submittedName>
        <fullName evidence="2">Uncharacterized protein</fullName>
    </submittedName>
</protein>